<keyword evidence="8" id="KW-0805">Transcription regulation</keyword>
<dbReference type="GO" id="GO:0003700">
    <property type="term" value="F:DNA-binding transcription factor activity"/>
    <property type="evidence" value="ECO:0007669"/>
    <property type="project" value="InterPro"/>
</dbReference>
<dbReference type="GO" id="GO:0000976">
    <property type="term" value="F:transcription cis-regulatory region binding"/>
    <property type="evidence" value="ECO:0007669"/>
    <property type="project" value="TreeGrafter"/>
</dbReference>
<evidence type="ECO:0000256" key="2">
    <source>
        <dbReference type="ARBA" id="ARBA00007957"/>
    </source>
</evidence>
<evidence type="ECO:0000256" key="7">
    <source>
        <dbReference type="ARBA" id="ARBA00022833"/>
    </source>
</evidence>
<comment type="subunit">
    <text evidence="3">Homodimer.</text>
</comment>
<keyword evidence="4" id="KW-0963">Cytoplasm</keyword>
<evidence type="ECO:0000256" key="9">
    <source>
        <dbReference type="ARBA" id="ARBA00023125"/>
    </source>
</evidence>
<dbReference type="Gene3D" id="1.10.10.10">
    <property type="entry name" value="Winged helix-like DNA-binding domain superfamily/Winged helix DNA-binding domain"/>
    <property type="match status" value="1"/>
</dbReference>
<dbReference type="EMBL" id="RFFJ01000001">
    <property type="protein sequence ID" value="RMI46699.1"/>
    <property type="molecule type" value="Genomic_DNA"/>
</dbReference>
<feature type="binding site" evidence="11">
    <location>
        <position position="99"/>
    </location>
    <ligand>
        <name>Zn(2+)</name>
        <dbReference type="ChEBI" id="CHEBI:29105"/>
    </ligand>
</feature>
<comment type="caution">
    <text evidence="13">The sequence shown here is derived from an EMBL/GenBank/DDBJ whole genome shotgun (WGS) entry which is preliminary data.</text>
</comment>
<evidence type="ECO:0000256" key="5">
    <source>
        <dbReference type="ARBA" id="ARBA00022491"/>
    </source>
</evidence>
<sequence>MGRRRSGQHAHVTLGARTARRRVAVESVLADHEEFVSARQLHSLATLQGVRVGLTTVYRALREMEERGRADVVLDESGERLYRMRAADGHQHYLICRSCGTSRAIDSSALEDWVERVGKDSDFAALEHLVQLSGVCAPCQDVTREDAPGWEDSADLG</sequence>
<dbReference type="RefSeq" id="WP_122181700.1">
    <property type="nucleotide sequence ID" value="NZ_RFFJ01000001.1"/>
</dbReference>
<protein>
    <submittedName>
        <fullName evidence="13">Transcriptional repressor</fullName>
    </submittedName>
</protein>
<dbReference type="SUPFAM" id="SSF46785">
    <property type="entry name" value="Winged helix' DNA-binding domain"/>
    <property type="match status" value="1"/>
</dbReference>
<evidence type="ECO:0000313" key="14">
    <source>
        <dbReference type="Proteomes" id="UP000278673"/>
    </source>
</evidence>
<dbReference type="Pfam" id="PF01475">
    <property type="entry name" value="FUR"/>
    <property type="match status" value="1"/>
</dbReference>
<keyword evidence="7 11" id="KW-0862">Zinc</keyword>
<comment type="cofactor">
    <cofactor evidence="12">
        <name>Mn(2+)</name>
        <dbReference type="ChEBI" id="CHEBI:29035"/>
    </cofactor>
    <cofactor evidence="12">
        <name>Fe(2+)</name>
        <dbReference type="ChEBI" id="CHEBI:29033"/>
    </cofactor>
    <text evidence="12">Binds 1 Mn(2+) or Fe(2+) ion per subunit.</text>
</comment>
<keyword evidence="5" id="KW-0678">Repressor</keyword>
<dbReference type="InterPro" id="IPR002481">
    <property type="entry name" value="FUR"/>
</dbReference>
<dbReference type="PANTHER" id="PTHR33202">
    <property type="entry name" value="ZINC UPTAKE REGULATION PROTEIN"/>
    <property type="match status" value="1"/>
</dbReference>
<dbReference type="CDD" id="cd07153">
    <property type="entry name" value="Fur_like"/>
    <property type="match status" value="1"/>
</dbReference>
<feature type="binding site" evidence="11">
    <location>
        <position position="136"/>
    </location>
    <ligand>
        <name>Zn(2+)</name>
        <dbReference type="ChEBI" id="CHEBI:29105"/>
    </ligand>
</feature>
<keyword evidence="12" id="KW-0408">Iron</keyword>
<dbReference type="GO" id="GO:1900376">
    <property type="term" value="P:regulation of secondary metabolite biosynthetic process"/>
    <property type="evidence" value="ECO:0007669"/>
    <property type="project" value="TreeGrafter"/>
</dbReference>
<organism evidence="13 14">
    <name type="scientific">Streptomyces triticirhizae</name>
    <dbReference type="NCBI Taxonomy" id="2483353"/>
    <lineage>
        <taxon>Bacteria</taxon>
        <taxon>Bacillati</taxon>
        <taxon>Actinomycetota</taxon>
        <taxon>Actinomycetes</taxon>
        <taxon>Kitasatosporales</taxon>
        <taxon>Streptomycetaceae</taxon>
        <taxon>Streptomyces</taxon>
    </lineage>
</organism>
<evidence type="ECO:0000256" key="12">
    <source>
        <dbReference type="PIRSR" id="PIRSR602481-2"/>
    </source>
</evidence>
<comment type="subcellular location">
    <subcellularLocation>
        <location evidence="1">Cytoplasm</location>
    </subcellularLocation>
</comment>
<dbReference type="PANTHER" id="PTHR33202:SF2">
    <property type="entry name" value="FERRIC UPTAKE REGULATION PROTEIN"/>
    <property type="match status" value="1"/>
</dbReference>
<evidence type="ECO:0000256" key="11">
    <source>
        <dbReference type="PIRSR" id="PIRSR602481-1"/>
    </source>
</evidence>
<dbReference type="InterPro" id="IPR043135">
    <property type="entry name" value="Fur_C"/>
</dbReference>
<evidence type="ECO:0000256" key="8">
    <source>
        <dbReference type="ARBA" id="ARBA00023015"/>
    </source>
</evidence>
<accession>A0A3M2MB09</accession>
<dbReference type="InterPro" id="IPR036390">
    <property type="entry name" value="WH_DNA-bd_sf"/>
</dbReference>
<evidence type="ECO:0000256" key="10">
    <source>
        <dbReference type="ARBA" id="ARBA00023163"/>
    </source>
</evidence>
<evidence type="ECO:0000313" key="13">
    <source>
        <dbReference type="EMBL" id="RMI46699.1"/>
    </source>
</evidence>
<dbReference type="InterPro" id="IPR036388">
    <property type="entry name" value="WH-like_DNA-bd_sf"/>
</dbReference>
<dbReference type="GO" id="GO:0045892">
    <property type="term" value="P:negative regulation of DNA-templated transcription"/>
    <property type="evidence" value="ECO:0007669"/>
    <property type="project" value="TreeGrafter"/>
</dbReference>
<name>A0A3M2MB09_9ACTN</name>
<dbReference type="AlphaFoldDB" id="A0A3M2MB09"/>
<gene>
    <name evidence="13" type="ORF">EBN88_00225</name>
</gene>
<feature type="binding site" evidence="12">
    <location>
        <position position="111"/>
    </location>
    <ligand>
        <name>Fe cation</name>
        <dbReference type="ChEBI" id="CHEBI:24875"/>
    </ligand>
</feature>
<keyword evidence="9" id="KW-0238">DNA-binding</keyword>
<dbReference type="Proteomes" id="UP000278673">
    <property type="component" value="Unassembled WGS sequence"/>
</dbReference>
<evidence type="ECO:0000256" key="1">
    <source>
        <dbReference type="ARBA" id="ARBA00004496"/>
    </source>
</evidence>
<feature type="binding site" evidence="11">
    <location>
        <position position="96"/>
    </location>
    <ligand>
        <name>Zn(2+)</name>
        <dbReference type="ChEBI" id="CHEBI:29105"/>
    </ligand>
</feature>
<reference evidence="13 14" key="1">
    <citation type="submission" date="2018-10" db="EMBL/GenBank/DDBJ databases">
        <title>Isolation, diversity and antifungal activity of actinobacteria from wheat.</title>
        <authorList>
            <person name="Han C."/>
        </authorList>
    </citation>
    <scope>NUCLEOTIDE SEQUENCE [LARGE SCALE GENOMIC DNA]</scope>
    <source>
        <strain evidence="13 14">NEAU-YY642</strain>
    </source>
</reference>
<evidence type="ECO:0000256" key="4">
    <source>
        <dbReference type="ARBA" id="ARBA00022490"/>
    </source>
</evidence>
<evidence type="ECO:0000256" key="6">
    <source>
        <dbReference type="ARBA" id="ARBA00022723"/>
    </source>
</evidence>
<keyword evidence="14" id="KW-1185">Reference proteome</keyword>
<dbReference type="GO" id="GO:0005829">
    <property type="term" value="C:cytosol"/>
    <property type="evidence" value="ECO:0007669"/>
    <property type="project" value="TreeGrafter"/>
</dbReference>
<keyword evidence="6 11" id="KW-0479">Metal-binding</keyword>
<dbReference type="GO" id="GO:0008270">
    <property type="term" value="F:zinc ion binding"/>
    <property type="evidence" value="ECO:0007669"/>
    <property type="project" value="TreeGrafter"/>
</dbReference>
<dbReference type="Gene3D" id="3.30.1490.190">
    <property type="match status" value="1"/>
</dbReference>
<comment type="cofactor">
    <cofactor evidence="11">
        <name>Zn(2+)</name>
        <dbReference type="ChEBI" id="CHEBI:29105"/>
    </cofactor>
    <text evidence="11">Binds 1 zinc ion per subunit.</text>
</comment>
<comment type="similarity">
    <text evidence="2">Belongs to the Fur family.</text>
</comment>
<keyword evidence="10" id="KW-0804">Transcription</keyword>
<evidence type="ECO:0000256" key="3">
    <source>
        <dbReference type="ARBA" id="ARBA00011738"/>
    </source>
</evidence>
<feature type="binding site" evidence="11">
    <location>
        <position position="139"/>
    </location>
    <ligand>
        <name>Zn(2+)</name>
        <dbReference type="ChEBI" id="CHEBI:29105"/>
    </ligand>
</feature>
<proteinExistence type="inferred from homology"/>
<feature type="binding site" evidence="12">
    <location>
        <position position="128"/>
    </location>
    <ligand>
        <name>Fe cation</name>
        <dbReference type="ChEBI" id="CHEBI:24875"/>
    </ligand>
</feature>